<evidence type="ECO:0000313" key="2">
    <source>
        <dbReference type="Proteomes" id="UP000527143"/>
    </source>
</evidence>
<proteinExistence type="predicted"/>
<accession>A0A840YK60</accession>
<name>A0A840YK60_9SPHN</name>
<sequence length="58" mass="6764">MSEPYTAAMITTVLRGSTDDRLGQVRPTDFHRWPTRKIVPRPLIEELIRNERARRVGC</sequence>
<evidence type="ECO:0000313" key="1">
    <source>
        <dbReference type="EMBL" id="MBB5709320.1"/>
    </source>
</evidence>
<protein>
    <submittedName>
        <fullName evidence="1">Uncharacterized protein</fullName>
    </submittedName>
</protein>
<organism evidence="1 2">
    <name type="scientific">Sphingomonas xinjiangensis</name>
    <dbReference type="NCBI Taxonomy" id="643568"/>
    <lineage>
        <taxon>Bacteria</taxon>
        <taxon>Pseudomonadati</taxon>
        <taxon>Pseudomonadota</taxon>
        <taxon>Alphaproteobacteria</taxon>
        <taxon>Sphingomonadales</taxon>
        <taxon>Sphingomonadaceae</taxon>
        <taxon>Sphingomonas</taxon>
    </lineage>
</organism>
<dbReference type="EMBL" id="JACIJF010000001">
    <property type="protein sequence ID" value="MBB5709320.1"/>
    <property type="molecule type" value="Genomic_DNA"/>
</dbReference>
<comment type="caution">
    <text evidence="1">The sequence shown here is derived from an EMBL/GenBank/DDBJ whole genome shotgun (WGS) entry which is preliminary data.</text>
</comment>
<gene>
    <name evidence="1" type="ORF">FHT02_000526</name>
</gene>
<dbReference type="Proteomes" id="UP000527143">
    <property type="component" value="Unassembled WGS sequence"/>
</dbReference>
<dbReference type="RefSeq" id="WP_184083918.1">
    <property type="nucleotide sequence ID" value="NZ_JACIJF010000001.1"/>
</dbReference>
<keyword evidence="2" id="KW-1185">Reference proteome</keyword>
<dbReference type="AlphaFoldDB" id="A0A840YK60"/>
<reference evidence="1 2" key="1">
    <citation type="submission" date="2020-08" db="EMBL/GenBank/DDBJ databases">
        <title>Genomic Encyclopedia of Type Strains, Phase IV (KMG-IV): sequencing the most valuable type-strain genomes for metagenomic binning, comparative biology and taxonomic classification.</title>
        <authorList>
            <person name="Goeker M."/>
        </authorList>
    </citation>
    <scope>NUCLEOTIDE SEQUENCE [LARGE SCALE GENOMIC DNA]</scope>
    <source>
        <strain evidence="1 2">DSM 26736</strain>
    </source>
</reference>